<keyword evidence="5" id="KW-1185">Reference proteome</keyword>
<dbReference type="EMBL" id="CP000806">
    <property type="protein sequence ID" value="ACB52392.1"/>
    <property type="molecule type" value="Genomic_DNA"/>
</dbReference>
<dbReference type="CDD" id="cd02440">
    <property type="entry name" value="AdoMet_MTases"/>
    <property type="match status" value="1"/>
</dbReference>
<keyword evidence="1" id="KW-0489">Methyltransferase</keyword>
<gene>
    <name evidence="4" type="ordered locus">cce_3044</name>
</gene>
<dbReference type="KEGG" id="cyt:cce_3044"/>
<protein>
    <recommendedName>
        <fullName evidence="3">Methyltransferase domain-containing protein</fullName>
    </recommendedName>
</protein>
<dbReference type="SUPFAM" id="SSF53335">
    <property type="entry name" value="S-adenosyl-L-methionine-dependent methyltransferases"/>
    <property type="match status" value="1"/>
</dbReference>
<dbReference type="Gene3D" id="3.40.50.150">
    <property type="entry name" value="Vaccinia Virus protein VP39"/>
    <property type="match status" value="1"/>
</dbReference>
<name>B1WWS3_CROS5</name>
<dbReference type="OrthoDB" id="9804312at2"/>
<evidence type="ECO:0000313" key="4">
    <source>
        <dbReference type="EMBL" id="ACB52392.1"/>
    </source>
</evidence>
<keyword evidence="2" id="KW-0808">Transferase</keyword>
<organism evidence="4 5">
    <name type="scientific">Crocosphaera subtropica (strain ATCC 51142 / BH68)</name>
    <name type="common">Cyanothece sp. (strain ATCC 51142)</name>
    <dbReference type="NCBI Taxonomy" id="43989"/>
    <lineage>
        <taxon>Bacteria</taxon>
        <taxon>Bacillati</taxon>
        <taxon>Cyanobacteriota</taxon>
        <taxon>Cyanophyceae</taxon>
        <taxon>Oscillatoriophycideae</taxon>
        <taxon>Chroococcales</taxon>
        <taxon>Aphanothecaceae</taxon>
        <taxon>Crocosphaera</taxon>
        <taxon>Crocosphaera subtropica</taxon>
    </lineage>
</organism>
<dbReference type="PANTHER" id="PTHR43861:SF1">
    <property type="entry name" value="TRANS-ACONITATE 2-METHYLTRANSFERASE"/>
    <property type="match status" value="1"/>
</dbReference>
<feature type="domain" description="Methyltransferase" evidence="3">
    <location>
        <begin position="59"/>
        <end position="149"/>
    </location>
</feature>
<dbReference type="Proteomes" id="UP000001203">
    <property type="component" value="Chromosome circular"/>
</dbReference>
<dbReference type="InterPro" id="IPR029063">
    <property type="entry name" value="SAM-dependent_MTases_sf"/>
</dbReference>
<dbReference type="InterPro" id="IPR041698">
    <property type="entry name" value="Methyltransf_25"/>
</dbReference>
<dbReference type="STRING" id="43989.cce_3044"/>
<dbReference type="GO" id="GO:0032259">
    <property type="term" value="P:methylation"/>
    <property type="evidence" value="ECO:0007669"/>
    <property type="project" value="UniProtKB-KW"/>
</dbReference>
<dbReference type="HOGENOM" id="CLU_069129_5_1_3"/>
<evidence type="ECO:0000256" key="1">
    <source>
        <dbReference type="ARBA" id="ARBA00022603"/>
    </source>
</evidence>
<evidence type="ECO:0000313" key="5">
    <source>
        <dbReference type="Proteomes" id="UP000001203"/>
    </source>
</evidence>
<evidence type="ECO:0000259" key="3">
    <source>
        <dbReference type="Pfam" id="PF13649"/>
    </source>
</evidence>
<accession>B1WWS3</accession>
<sequence length="304" mass="35090">MTSQTPHTSPTMLTEDRYTEYDTWAWLYNETMGPEYGKNQEKPIETLLLSRLGEEATLLDLCCGTGHLTQQLLEKGYQVTGFDGSEGMLAYARQNAPNGRFLVGDARGFNLPNEFDGVVSSSASLNHILSLEDLKKVFENVYIALRNNGLFLFDMNHPEQMKKWWKGKIVEGEIADEYAWMLVPNYNAEDKTGNFAITLFQAPNSQYFSLWSVLKYPFKQLLYKLLNLRLLTRFRLKLLANFSTWEKEWQRSQMVYQVRGYDVEEIKMLLESVGFVDVEIRIIDGSCNLDSNHSAYFICRKPST</sequence>
<dbReference type="AlphaFoldDB" id="B1WWS3"/>
<proteinExistence type="predicted"/>
<dbReference type="eggNOG" id="COG2226">
    <property type="taxonomic scope" value="Bacteria"/>
</dbReference>
<reference evidence="4 5" key="1">
    <citation type="journal article" date="2008" name="Proc. Natl. Acad. Sci. U.S.A.">
        <title>The genome of Cyanothece 51142, a unicellular diazotrophic cyanobacterium important in the marine nitrogen cycle.</title>
        <authorList>
            <person name="Welsh E.A."/>
            <person name="Liberton M."/>
            <person name="Stoeckel J."/>
            <person name="Loh T."/>
            <person name="Elvitigala T."/>
            <person name="Wang C."/>
            <person name="Wollam A."/>
            <person name="Fulton R.S."/>
            <person name="Clifton S.W."/>
            <person name="Jacobs J.M."/>
            <person name="Aurora R."/>
            <person name="Ghosh B.K."/>
            <person name="Sherman L.A."/>
            <person name="Smith R.D."/>
            <person name="Wilson R.K."/>
            <person name="Pakrasi H.B."/>
        </authorList>
    </citation>
    <scope>NUCLEOTIDE SEQUENCE [LARGE SCALE GENOMIC DNA]</scope>
    <source>
        <strain evidence="5">ATCC 51142 / BH68</strain>
    </source>
</reference>
<dbReference type="PANTHER" id="PTHR43861">
    <property type="entry name" value="TRANS-ACONITATE 2-METHYLTRANSFERASE-RELATED"/>
    <property type="match status" value="1"/>
</dbReference>
<dbReference type="Pfam" id="PF13649">
    <property type="entry name" value="Methyltransf_25"/>
    <property type="match status" value="1"/>
</dbReference>
<evidence type="ECO:0000256" key="2">
    <source>
        <dbReference type="ARBA" id="ARBA00022679"/>
    </source>
</evidence>
<dbReference type="GO" id="GO:0008168">
    <property type="term" value="F:methyltransferase activity"/>
    <property type="evidence" value="ECO:0007669"/>
    <property type="project" value="UniProtKB-KW"/>
</dbReference>